<dbReference type="Proteomes" id="UP001152798">
    <property type="component" value="Chromosome 2"/>
</dbReference>
<evidence type="ECO:0000256" key="23">
    <source>
        <dbReference type="PROSITE-ProRule" id="PRU00339"/>
    </source>
</evidence>
<feature type="binding site" evidence="20">
    <location>
        <begin position="396"/>
        <end position="397"/>
    </location>
    <ligand>
        <name>ATP</name>
        <dbReference type="ChEBI" id="CHEBI:30616"/>
    </ligand>
</feature>
<evidence type="ECO:0000256" key="20">
    <source>
        <dbReference type="PIRSR" id="PIRSR640198-2"/>
    </source>
</evidence>
<keyword evidence="8 20" id="KW-0547">Nucleotide-binding</keyword>
<keyword evidence="12 24" id="KW-1133">Transmembrane helix</keyword>
<comment type="subcellular location">
    <subcellularLocation>
        <location evidence="1">Membrane</location>
        <topology evidence="1">Single-pass membrane protein</topology>
    </subcellularLocation>
</comment>
<feature type="active site" evidence="19">
    <location>
        <position position="360"/>
    </location>
</feature>
<feature type="repeat" description="TPR" evidence="23">
    <location>
        <begin position="102"/>
        <end position="135"/>
    </location>
</feature>
<keyword evidence="10 23" id="KW-0802">TPR repeat</keyword>
<evidence type="ECO:0000256" key="2">
    <source>
        <dbReference type="ARBA" id="ARBA00009742"/>
    </source>
</evidence>
<dbReference type="Pfam" id="PF02661">
    <property type="entry name" value="Fic"/>
    <property type="match status" value="1"/>
</dbReference>
<evidence type="ECO:0000256" key="15">
    <source>
        <dbReference type="ARBA" id="ARBA00034531"/>
    </source>
</evidence>
<dbReference type="SMART" id="SM00386">
    <property type="entry name" value="HAT"/>
    <property type="match status" value="2"/>
</dbReference>
<evidence type="ECO:0000256" key="21">
    <source>
        <dbReference type="PIRSR" id="PIRSR640198-3"/>
    </source>
</evidence>
<feature type="glycosylation site" description="N-linked (GlcNAc...) asparagine" evidence="22">
    <location>
        <position position="272"/>
    </location>
</feature>
<dbReference type="OrthoDB" id="439046at2759"/>
<evidence type="ECO:0000256" key="17">
    <source>
        <dbReference type="ARBA" id="ARBA00048696"/>
    </source>
</evidence>
<dbReference type="InterPro" id="IPR003812">
    <property type="entry name" value="Fido"/>
</dbReference>
<evidence type="ECO:0000256" key="12">
    <source>
        <dbReference type="ARBA" id="ARBA00022989"/>
    </source>
</evidence>
<sequence length="468" mass="53604">MGNLDLIKFYKSSRFKPAKLKALFCRVALTSSIFISIIAVLLCIVFNLTSIFVVNKNHSSLSDSRLQSAFLMQFPSQDVERYYDVEVTRKNHQHPSEYELEALQSLDAALEMLKLGKIERAQKLFEHALALSPKHPDVLNNYGEFMEYTQKDIIHADHLYFKAVTHSPGHSRAILNHRRLAELVEEMDLTTLRRIDKKRDSVASIPEANSALRKAKLEAYFQHIYHTVGIEGNTMTLSQTRSVVETKMAIGGKSIVEHNEILGLDAALKYINTTLINRIGHITVADILEIHRRVLGFVDPVEAGTLRRTQVFVGGHIPPPPSNIPPLMEQFEKWLNSWEAMRLHPVKYAAFAHYKLVYLHPFNDGNGRTSRLLMDTILMQAGYPPVIILKQDRHRYYQMIELANEGDIRPFIRYIAECTERTLDLFIWSTSEFSSELPALANEIKKSNHELRFSHDSLLSDKAIKQEL</sequence>
<keyword evidence="9" id="KW-0378">Hydrolase</keyword>
<proteinExistence type="inferred from homology"/>
<comment type="catalytic activity">
    <reaction evidence="18">
        <text>3-O-(5'-adenylyl)-L-threonyl-[protein] + H2O = L-threonyl-[protein] + AMP + H(+)</text>
        <dbReference type="Rhea" id="RHEA:55932"/>
        <dbReference type="Rhea" id="RHEA-COMP:11060"/>
        <dbReference type="Rhea" id="RHEA-COMP:13847"/>
        <dbReference type="ChEBI" id="CHEBI:15377"/>
        <dbReference type="ChEBI" id="CHEBI:15378"/>
        <dbReference type="ChEBI" id="CHEBI:30013"/>
        <dbReference type="ChEBI" id="CHEBI:138113"/>
        <dbReference type="ChEBI" id="CHEBI:456215"/>
    </reaction>
</comment>
<evidence type="ECO:0000256" key="18">
    <source>
        <dbReference type="ARBA" id="ARBA00049297"/>
    </source>
</evidence>
<dbReference type="AlphaFoldDB" id="A0A9P0E8L0"/>
<evidence type="ECO:0000256" key="5">
    <source>
        <dbReference type="ARBA" id="ARBA00022692"/>
    </source>
</evidence>
<dbReference type="PANTHER" id="PTHR13504">
    <property type="entry name" value="FIDO DOMAIN-CONTAINING PROTEIN DDB_G0283145"/>
    <property type="match status" value="1"/>
</dbReference>
<keyword evidence="5 24" id="KW-0812">Transmembrane</keyword>
<evidence type="ECO:0000313" key="27">
    <source>
        <dbReference type="Proteomes" id="UP001152798"/>
    </source>
</evidence>
<feature type="binding site" evidence="20">
    <location>
        <position position="404"/>
    </location>
    <ligand>
        <name>ATP</name>
        <dbReference type="ChEBI" id="CHEBI:30616"/>
    </ligand>
</feature>
<dbReference type="GO" id="GO:0006396">
    <property type="term" value="P:RNA processing"/>
    <property type="evidence" value="ECO:0007669"/>
    <property type="project" value="InterPro"/>
</dbReference>
<dbReference type="InterPro" id="IPR003107">
    <property type="entry name" value="HAT"/>
</dbReference>
<comment type="catalytic activity">
    <reaction evidence="16">
        <text>L-threonyl-[protein] + ATP = 3-O-(5'-adenylyl)-L-threonyl-[protein] + diphosphate</text>
        <dbReference type="Rhea" id="RHEA:54292"/>
        <dbReference type="Rhea" id="RHEA-COMP:11060"/>
        <dbReference type="Rhea" id="RHEA-COMP:13847"/>
        <dbReference type="ChEBI" id="CHEBI:30013"/>
        <dbReference type="ChEBI" id="CHEBI:30616"/>
        <dbReference type="ChEBI" id="CHEBI:33019"/>
        <dbReference type="ChEBI" id="CHEBI:138113"/>
        <dbReference type="EC" id="2.7.7.108"/>
    </reaction>
</comment>
<evidence type="ECO:0000256" key="8">
    <source>
        <dbReference type="ARBA" id="ARBA00022741"/>
    </source>
</evidence>
<keyword evidence="6" id="KW-0548">Nucleotidyltransferase</keyword>
<feature type="site" description="Important for autoinhibition of adenylyltransferase activity" evidence="21">
    <location>
        <position position="231"/>
    </location>
</feature>
<dbReference type="SUPFAM" id="SSF140931">
    <property type="entry name" value="Fic-like"/>
    <property type="match status" value="1"/>
</dbReference>
<dbReference type="InterPro" id="IPR019734">
    <property type="entry name" value="TPR_rpt"/>
</dbReference>
<keyword evidence="4" id="KW-0808">Transferase</keyword>
<evidence type="ECO:0000256" key="9">
    <source>
        <dbReference type="ARBA" id="ARBA00022801"/>
    </source>
</evidence>
<dbReference type="InterPro" id="IPR011990">
    <property type="entry name" value="TPR-like_helical_dom_sf"/>
</dbReference>
<dbReference type="GO" id="GO:0044603">
    <property type="term" value="F:protein adenylylhydrolase activity"/>
    <property type="evidence" value="ECO:0007669"/>
    <property type="project" value="UniProtKB-ARBA"/>
</dbReference>
<dbReference type="InterPro" id="IPR036597">
    <property type="entry name" value="Fido-like_dom_sf"/>
</dbReference>
<dbReference type="GO" id="GO:0016020">
    <property type="term" value="C:membrane"/>
    <property type="evidence" value="ECO:0007669"/>
    <property type="project" value="UniProtKB-SubCell"/>
</dbReference>
<organism evidence="26 27">
    <name type="scientific">Nezara viridula</name>
    <name type="common">Southern green stink bug</name>
    <name type="synonym">Cimex viridulus</name>
    <dbReference type="NCBI Taxonomy" id="85310"/>
    <lineage>
        <taxon>Eukaryota</taxon>
        <taxon>Metazoa</taxon>
        <taxon>Ecdysozoa</taxon>
        <taxon>Arthropoda</taxon>
        <taxon>Hexapoda</taxon>
        <taxon>Insecta</taxon>
        <taxon>Pterygota</taxon>
        <taxon>Neoptera</taxon>
        <taxon>Paraneoptera</taxon>
        <taxon>Hemiptera</taxon>
        <taxon>Heteroptera</taxon>
        <taxon>Panheteroptera</taxon>
        <taxon>Pentatomomorpha</taxon>
        <taxon>Pentatomoidea</taxon>
        <taxon>Pentatomidae</taxon>
        <taxon>Pentatominae</taxon>
        <taxon>Nezara</taxon>
    </lineage>
</organism>
<dbReference type="Gene3D" id="1.25.40.10">
    <property type="entry name" value="Tetratricopeptide repeat domain"/>
    <property type="match status" value="1"/>
</dbReference>
<protein>
    <recommendedName>
        <fullName evidence="3">Protein adenylyltransferase Fic</fullName>
        <ecNumber evidence="15">2.7.7.108</ecNumber>
    </recommendedName>
    <alternativeName>
        <fullName evidence="14">De-AMPylase Fic</fullName>
    </alternativeName>
</protein>
<keyword evidence="11 20" id="KW-0067">ATP-binding</keyword>
<evidence type="ECO:0000259" key="25">
    <source>
        <dbReference type="PROSITE" id="PS51459"/>
    </source>
</evidence>
<evidence type="ECO:0000256" key="7">
    <source>
        <dbReference type="ARBA" id="ARBA00022737"/>
    </source>
</evidence>
<dbReference type="PANTHER" id="PTHR13504:SF34">
    <property type="entry name" value="PROTEIN ADENYLYLTRANSFERASE FICD"/>
    <property type="match status" value="1"/>
</dbReference>
<keyword evidence="13 24" id="KW-0472">Membrane</keyword>
<keyword evidence="7" id="KW-0677">Repeat</keyword>
<comment type="similarity">
    <text evidence="2">Belongs to the fic family.</text>
</comment>
<evidence type="ECO:0000256" key="14">
    <source>
        <dbReference type="ARBA" id="ARBA00030885"/>
    </source>
</evidence>
<dbReference type="EC" id="2.7.7.108" evidence="15"/>
<evidence type="ECO:0000256" key="10">
    <source>
        <dbReference type="ARBA" id="ARBA00022803"/>
    </source>
</evidence>
<dbReference type="EMBL" id="OV725078">
    <property type="protein sequence ID" value="CAH1393626.1"/>
    <property type="molecule type" value="Genomic_DNA"/>
</dbReference>
<dbReference type="SUPFAM" id="SSF48452">
    <property type="entry name" value="TPR-like"/>
    <property type="match status" value="1"/>
</dbReference>
<accession>A0A9P0E8L0</accession>
<dbReference type="PROSITE" id="PS50005">
    <property type="entry name" value="TPR"/>
    <property type="match status" value="1"/>
</dbReference>
<evidence type="ECO:0000256" key="4">
    <source>
        <dbReference type="ARBA" id="ARBA00022679"/>
    </source>
</evidence>
<evidence type="ECO:0000256" key="6">
    <source>
        <dbReference type="ARBA" id="ARBA00022695"/>
    </source>
</evidence>
<gene>
    <name evidence="26" type="ORF">NEZAVI_LOCUS4263</name>
</gene>
<evidence type="ECO:0000256" key="16">
    <source>
        <dbReference type="ARBA" id="ARBA00047939"/>
    </source>
</evidence>
<dbReference type="FunFam" id="1.10.3290.10:FF:000001">
    <property type="entry name" value="adenosine monophosphate-protein transferase FICD"/>
    <property type="match status" value="1"/>
</dbReference>
<dbReference type="GO" id="GO:0070733">
    <property type="term" value="F:AMPylase activity"/>
    <property type="evidence" value="ECO:0007669"/>
    <property type="project" value="UniProtKB-EC"/>
</dbReference>
<reference evidence="26" key="1">
    <citation type="submission" date="2022-01" db="EMBL/GenBank/DDBJ databases">
        <authorList>
            <person name="King R."/>
        </authorList>
    </citation>
    <scope>NUCLEOTIDE SEQUENCE</scope>
</reference>
<feature type="binding site" evidence="20">
    <location>
        <begin position="364"/>
        <end position="371"/>
    </location>
    <ligand>
        <name>ATP</name>
        <dbReference type="ChEBI" id="CHEBI:30616"/>
    </ligand>
</feature>
<dbReference type="GO" id="GO:0030544">
    <property type="term" value="F:Hsp70 protein binding"/>
    <property type="evidence" value="ECO:0007669"/>
    <property type="project" value="UniProtKB-ARBA"/>
</dbReference>
<evidence type="ECO:0000256" key="19">
    <source>
        <dbReference type="PIRSR" id="PIRSR640198-1"/>
    </source>
</evidence>
<evidence type="ECO:0000256" key="22">
    <source>
        <dbReference type="PIRSR" id="PIRSR640198-4"/>
    </source>
</evidence>
<dbReference type="GO" id="GO:0005524">
    <property type="term" value="F:ATP binding"/>
    <property type="evidence" value="ECO:0007669"/>
    <property type="project" value="UniProtKB-KW"/>
</dbReference>
<keyword evidence="27" id="KW-1185">Reference proteome</keyword>
<dbReference type="InterPro" id="IPR040198">
    <property type="entry name" value="Fido_containing"/>
</dbReference>
<dbReference type="PROSITE" id="PS51459">
    <property type="entry name" value="FIDO"/>
    <property type="match status" value="1"/>
</dbReference>
<evidence type="ECO:0000256" key="11">
    <source>
        <dbReference type="ARBA" id="ARBA00022840"/>
    </source>
</evidence>
<feature type="transmembrane region" description="Helical" evidence="24">
    <location>
        <begin position="23"/>
        <end position="54"/>
    </location>
</feature>
<evidence type="ECO:0000256" key="13">
    <source>
        <dbReference type="ARBA" id="ARBA00023136"/>
    </source>
</evidence>
<evidence type="ECO:0000256" key="3">
    <source>
        <dbReference type="ARBA" id="ARBA00014915"/>
    </source>
</evidence>
<evidence type="ECO:0000256" key="24">
    <source>
        <dbReference type="SAM" id="Phobius"/>
    </source>
</evidence>
<feature type="domain" description="Fido" evidence="25">
    <location>
        <begin position="282"/>
        <end position="417"/>
    </location>
</feature>
<evidence type="ECO:0000256" key="1">
    <source>
        <dbReference type="ARBA" id="ARBA00004167"/>
    </source>
</evidence>
<feature type="binding site" evidence="20">
    <location>
        <begin position="313"/>
        <end position="316"/>
    </location>
    <ligand>
        <name>ATP</name>
        <dbReference type="ChEBI" id="CHEBI:30616"/>
    </ligand>
</feature>
<evidence type="ECO:0000313" key="26">
    <source>
        <dbReference type="EMBL" id="CAH1393626.1"/>
    </source>
</evidence>
<name>A0A9P0E8L0_NEZVI</name>
<dbReference type="Gene3D" id="1.10.3290.10">
    <property type="entry name" value="Fido-like domain"/>
    <property type="match status" value="1"/>
</dbReference>
<comment type="catalytic activity">
    <reaction evidence="17">
        <text>L-tyrosyl-[protein] + ATP = O-(5'-adenylyl)-L-tyrosyl-[protein] + diphosphate</text>
        <dbReference type="Rhea" id="RHEA:54288"/>
        <dbReference type="Rhea" id="RHEA-COMP:10136"/>
        <dbReference type="Rhea" id="RHEA-COMP:13846"/>
        <dbReference type="ChEBI" id="CHEBI:30616"/>
        <dbReference type="ChEBI" id="CHEBI:33019"/>
        <dbReference type="ChEBI" id="CHEBI:46858"/>
        <dbReference type="ChEBI" id="CHEBI:83624"/>
        <dbReference type="EC" id="2.7.7.108"/>
    </reaction>
</comment>